<evidence type="ECO:0000256" key="3">
    <source>
        <dbReference type="ARBA" id="ARBA00022449"/>
    </source>
</evidence>
<dbReference type="OrthoDB" id="9810759at2"/>
<dbReference type="EMBL" id="REFW01000001">
    <property type="protein sequence ID" value="RMB61691.1"/>
    <property type="molecule type" value="Genomic_DNA"/>
</dbReference>
<keyword evidence="12" id="KW-1185">Reference proteome</keyword>
<dbReference type="Gene3D" id="1.20.1530.20">
    <property type="match status" value="1"/>
</dbReference>
<dbReference type="GO" id="GO:0006813">
    <property type="term" value="P:potassium ion transport"/>
    <property type="evidence" value="ECO:0007669"/>
    <property type="project" value="InterPro"/>
</dbReference>
<evidence type="ECO:0000256" key="2">
    <source>
        <dbReference type="ARBA" id="ARBA00022448"/>
    </source>
</evidence>
<keyword evidence="2" id="KW-0813">Transport</keyword>
<dbReference type="GO" id="GO:0015297">
    <property type="term" value="F:antiporter activity"/>
    <property type="evidence" value="ECO:0007669"/>
    <property type="project" value="UniProtKB-KW"/>
</dbReference>
<dbReference type="InterPro" id="IPR006153">
    <property type="entry name" value="Cation/H_exchanger_TM"/>
</dbReference>
<dbReference type="InterPro" id="IPR036721">
    <property type="entry name" value="RCK_C_sf"/>
</dbReference>
<feature type="transmembrane region" description="Helical" evidence="9">
    <location>
        <begin position="331"/>
        <end position="349"/>
    </location>
</feature>
<dbReference type="GO" id="GO:0008324">
    <property type="term" value="F:monoatomic cation transmembrane transporter activity"/>
    <property type="evidence" value="ECO:0007669"/>
    <property type="project" value="InterPro"/>
</dbReference>
<proteinExistence type="predicted"/>
<dbReference type="Pfam" id="PF00999">
    <property type="entry name" value="Na_H_Exchanger"/>
    <property type="match status" value="1"/>
</dbReference>
<feature type="transmembrane region" description="Helical" evidence="9">
    <location>
        <begin position="361"/>
        <end position="380"/>
    </location>
</feature>
<keyword evidence="7" id="KW-0406">Ion transport</keyword>
<dbReference type="Proteomes" id="UP000275256">
    <property type="component" value="Unassembled WGS sequence"/>
</dbReference>
<sequence>MSLEQLNLLVLSACGVLLAGVAAVRISSRSGMPGLLLYLGIGLLIGESGLGIRFDDGQMAYNVATIMLAILLIDGGFTTNWSDLRPVAIRSGLMATVGVLMSVTITSSLAMLLLGIDLRTAILLSAMVSSTDAAAVFSVLRRLPIKARVRTTLEGESGFNDPPAIIIVSVVVSDAWNQGSIMGMLGTGLYQLVGGTLIGLVIARIGQVILQRVSLPSAGLYPLATLAIALVAFALGGIAGTSGLLAAYAAGLFLGNQVLPHHKATEGFTEALGWLAQIGLFVMLGLLASPSMLPAAIIPALVIGSALTFVARPLSVFLCMTPFKVPWREQVFTSWAGLRGAVPIMLATIPLTQNLPGADQMFHIIFLLVVTFTLIQGPTLPRAAKLFGVTDELSPAAVRFDSSPMEGLNASMLQFEVPASTKLVGLYVADLRLPRGAVMSLLIRGKEILVPDDRMRLKAGDHMVLAVPNGLLERTQNRLELLAEHGGLARWVASGRNRRALIGETRPSLSDDT</sequence>
<evidence type="ECO:0000313" key="12">
    <source>
        <dbReference type="Proteomes" id="UP000275256"/>
    </source>
</evidence>
<dbReference type="GO" id="GO:0005886">
    <property type="term" value="C:plasma membrane"/>
    <property type="evidence" value="ECO:0007669"/>
    <property type="project" value="UniProtKB-SubCell"/>
</dbReference>
<dbReference type="Pfam" id="PF02080">
    <property type="entry name" value="TrkA_C"/>
    <property type="match status" value="1"/>
</dbReference>
<comment type="subcellular location">
    <subcellularLocation>
        <location evidence="1">Cell membrane</location>
        <topology evidence="1">Multi-pass membrane protein</topology>
    </subcellularLocation>
</comment>
<dbReference type="InterPro" id="IPR038770">
    <property type="entry name" value="Na+/solute_symporter_sf"/>
</dbReference>
<evidence type="ECO:0000256" key="9">
    <source>
        <dbReference type="SAM" id="Phobius"/>
    </source>
</evidence>
<reference evidence="11 12" key="1">
    <citation type="submission" date="2018-10" db="EMBL/GenBank/DDBJ databases">
        <title>Tessaracoccus antarcticuss sp. nov., isolated from sediment.</title>
        <authorList>
            <person name="Zhou L.Y."/>
            <person name="Du Z.J."/>
        </authorList>
    </citation>
    <scope>NUCLEOTIDE SEQUENCE [LARGE SCALE GENOMIC DNA]</scope>
    <source>
        <strain evidence="11 12">JDX10</strain>
    </source>
</reference>
<keyword evidence="6 9" id="KW-1133">Transmembrane helix</keyword>
<evidence type="ECO:0000256" key="1">
    <source>
        <dbReference type="ARBA" id="ARBA00004651"/>
    </source>
</evidence>
<dbReference type="PROSITE" id="PS51202">
    <property type="entry name" value="RCK_C"/>
    <property type="match status" value="1"/>
</dbReference>
<feature type="transmembrane region" description="Helical" evidence="9">
    <location>
        <begin position="60"/>
        <end position="81"/>
    </location>
</feature>
<dbReference type="NCBIfam" id="NF003715">
    <property type="entry name" value="PRK05326.1-2"/>
    <property type="match status" value="1"/>
</dbReference>
<dbReference type="GO" id="GO:1902600">
    <property type="term" value="P:proton transmembrane transport"/>
    <property type="evidence" value="ECO:0007669"/>
    <property type="project" value="InterPro"/>
</dbReference>
<dbReference type="NCBIfam" id="NF003716">
    <property type="entry name" value="PRK05326.1-3"/>
    <property type="match status" value="1"/>
</dbReference>
<keyword evidence="3" id="KW-0050">Antiport</keyword>
<comment type="caution">
    <text evidence="11">The sequence shown here is derived from an EMBL/GenBank/DDBJ whole genome shotgun (WGS) entry which is preliminary data.</text>
</comment>
<accession>A0A3M0G9K6</accession>
<dbReference type="Gene3D" id="3.30.70.1450">
    <property type="entry name" value="Regulator of K+ conductance, C-terminal domain"/>
    <property type="match status" value="1"/>
</dbReference>
<dbReference type="AlphaFoldDB" id="A0A3M0G9K6"/>
<organism evidence="11 12">
    <name type="scientific">Tessaracoccus antarcticus</name>
    <dbReference type="NCBI Taxonomy" id="2479848"/>
    <lineage>
        <taxon>Bacteria</taxon>
        <taxon>Bacillati</taxon>
        <taxon>Actinomycetota</taxon>
        <taxon>Actinomycetes</taxon>
        <taxon>Propionibacteriales</taxon>
        <taxon>Propionibacteriaceae</taxon>
        <taxon>Tessaracoccus</taxon>
    </lineage>
</organism>
<dbReference type="PANTHER" id="PTHR32507">
    <property type="entry name" value="NA(+)/H(+) ANTIPORTER 1"/>
    <property type="match status" value="1"/>
</dbReference>
<keyword evidence="8 9" id="KW-0472">Membrane</keyword>
<feature type="domain" description="RCK C-terminal" evidence="10">
    <location>
        <begin position="400"/>
        <end position="481"/>
    </location>
</feature>
<evidence type="ECO:0000256" key="5">
    <source>
        <dbReference type="ARBA" id="ARBA00022692"/>
    </source>
</evidence>
<feature type="transmembrane region" description="Helical" evidence="9">
    <location>
        <begin position="189"/>
        <end position="210"/>
    </location>
</feature>
<evidence type="ECO:0000256" key="4">
    <source>
        <dbReference type="ARBA" id="ARBA00022475"/>
    </source>
</evidence>
<keyword evidence="4" id="KW-1003">Cell membrane</keyword>
<name>A0A3M0G9K6_9ACTN</name>
<evidence type="ECO:0000259" key="10">
    <source>
        <dbReference type="PROSITE" id="PS51202"/>
    </source>
</evidence>
<feature type="transmembrane region" description="Helical" evidence="9">
    <location>
        <begin position="222"/>
        <end position="250"/>
    </location>
</feature>
<gene>
    <name evidence="11" type="ORF">EAX62_03420</name>
</gene>
<dbReference type="InterPro" id="IPR006037">
    <property type="entry name" value="RCK_C"/>
</dbReference>
<evidence type="ECO:0000256" key="7">
    <source>
        <dbReference type="ARBA" id="ARBA00023065"/>
    </source>
</evidence>
<dbReference type="SUPFAM" id="SSF116726">
    <property type="entry name" value="TrkA C-terminal domain-like"/>
    <property type="match status" value="1"/>
</dbReference>
<evidence type="ECO:0000256" key="6">
    <source>
        <dbReference type="ARBA" id="ARBA00022989"/>
    </source>
</evidence>
<dbReference type="PANTHER" id="PTHR32507:SF7">
    <property type="entry name" value="K(+)_H(+) ANTIPORTER NHAP2"/>
    <property type="match status" value="1"/>
</dbReference>
<feature type="transmembrane region" description="Helical" evidence="9">
    <location>
        <begin position="271"/>
        <end position="289"/>
    </location>
</feature>
<feature type="transmembrane region" description="Helical" evidence="9">
    <location>
        <begin position="295"/>
        <end position="319"/>
    </location>
</feature>
<feature type="transmembrane region" description="Helical" evidence="9">
    <location>
        <begin position="36"/>
        <end position="54"/>
    </location>
</feature>
<feature type="transmembrane region" description="Helical" evidence="9">
    <location>
        <begin position="6"/>
        <end position="24"/>
    </location>
</feature>
<evidence type="ECO:0000313" key="11">
    <source>
        <dbReference type="EMBL" id="RMB61691.1"/>
    </source>
</evidence>
<dbReference type="RefSeq" id="WP_121900238.1">
    <property type="nucleotide sequence ID" value="NZ_REFW01000001.1"/>
</dbReference>
<feature type="transmembrane region" description="Helical" evidence="9">
    <location>
        <begin position="93"/>
        <end position="116"/>
    </location>
</feature>
<keyword evidence="5 9" id="KW-0812">Transmembrane</keyword>
<evidence type="ECO:0000256" key="8">
    <source>
        <dbReference type="ARBA" id="ARBA00023136"/>
    </source>
</evidence>
<protein>
    <submittedName>
        <fullName evidence="11">Potassium/proton antiporter</fullName>
    </submittedName>
</protein>